<dbReference type="EMBL" id="JAHKNI010000001">
    <property type="protein sequence ID" value="MBU3059988.1"/>
    <property type="molecule type" value="Genomic_DNA"/>
</dbReference>
<protein>
    <submittedName>
        <fullName evidence="2">Uncharacterized protein</fullName>
    </submittedName>
</protein>
<keyword evidence="3" id="KW-1185">Reference proteome</keyword>
<feature type="region of interest" description="Disordered" evidence="1">
    <location>
        <begin position="1"/>
        <end position="26"/>
    </location>
</feature>
<comment type="caution">
    <text evidence="2">The sequence shown here is derived from an EMBL/GenBank/DDBJ whole genome shotgun (WGS) entry which is preliminary data.</text>
</comment>
<dbReference type="Proteomes" id="UP000733379">
    <property type="component" value="Unassembled WGS sequence"/>
</dbReference>
<accession>A0ABS6APP6</accession>
<evidence type="ECO:0000313" key="3">
    <source>
        <dbReference type="Proteomes" id="UP000733379"/>
    </source>
</evidence>
<dbReference type="RefSeq" id="WP_215914921.1">
    <property type="nucleotide sequence ID" value="NZ_JAHKNI010000001.1"/>
</dbReference>
<evidence type="ECO:0000256" key="1">
    <source>
        <dbReference type="SAM" id="MobiDB-lite"/>
    </source>
</evidence>
<reference evidence="2 3" key="1">
    <citation type="submission" date="2021-06" db="EMBL/GenBank/DDBJ databases">
        <title>Actinomycetes sequencing.</title>
        <authorList>
            <person name="Shan Q."/>
        </authorList>
    </citation>
    <scope>NUCLEOTIDE SEQUENCE [LARGE SCALE GENOMIC DNA]</scope>
    <source>
        <strain evidence="2 3">NEAU-G5</strain>
    </source>
</reference>
<organism evidence="2 3">
    <name type="scientific">Nocardia albiluteola</name>
    <dbReference type="NCBI Taxonomy" id="2842303"/>
    <lineage>
        <taxon>Bacteria</taxon>
        <taxon>Bacillati</taxon>
        <taxon>Actinomycetota</taxon>
        <taxon>Actinomycetes</taxon>
        <taxon>Mycobacteriales</taxon>
        <taxon>Nocardiaceae</taxon>
        <taxon>Nocardia</taxon>
    </lineage>
</organism>
<sequence>MRLLPPPSRTTARRADAPARHTPAPGRKGALLYLAAPAARRPTRHCAPVPRTLFRGRPAHAPLNGYDRFLFWVAVSMLRLRTAIVGERLLSEHCAQ</sequence>
<name>A0ABS6APP6_9NOCA</name>
<proteinExistence type="predicted"/>
<evidence type="ECO:0000313" key="2">
    <source>
        <dbReference type="EMBL" id="MBU3059988.1"/>
    </source>
</evidence>
<gene>
    <name evidence="2" type="ORF">KO481_00370</name>
</gene>